<comment type="cofactor">
    <cofactor evidence="8">
        <name>heme b</name>
        <dbReference type="ChEBI" id="CHEBI:60344"/>
    </cofactor>
    <text evidence="8">Binds 1 heme b (iron(II)-protoporphyrin IX) group per subunit.</text>
</comment>
<dbReference type="InterPro" id="IPR022837">
    <property type="entry name" value="MsrQ-like"/>
</dbReference>
<keyword evidence="8" id="KW-0249">Electron transport</keyword>
<dbReference type="GO" id="GO:0005886">
    <property type="term" value="C:plasma membrane"/>
    <property type="evidence" value="ECO:0007669"/>
    <property type="project" value="UniProtKB-SubCell"/>
</dbReference>
<reference evidence="10 11" key="1">
    <citation type="submission" date="2020-07" db="EMBL/GenBank/DDBJ databases">
        <title>Endozoicomonas sp. nov., isolated from sediment.</title>
        <authorList>
            <person name="Gu T."/>
        </authorList>
    </citation>
    <scope>NUCLEOTIDE SEQUENCE [LARGE SCALE GENOMIC DNA]</scope>
    <source>
        <strain evidence="10 11">SM1973</strain>
    </source>
</reference>
<dbReference type="Proteomes" id="UP000569732">
    <property type="component" value="Unassembled WGS sequence"/>
</dbReference>
<evidence type="ECO:0000256" key="5">
    <source>
        <dbReference type="ARBA" id="ARBA00022989"/>
    </source>
</evidence>
<feature type="transmembrane region" description="Helical" evidence="8">
    <location>
        <begin position="76"/>
        <end position="98"/>
    </location>
</feature>
<evidence type="ECO:0000256" key="6">
    <source>
        <dbReference type="ARBA" id="ARBA00023004"/>
    </source>
</evidence>
<keyword evidence="3 8" id="KW-0349">Heme</keyword>
<evidence type="ECO:0000256" key="7">
    <source>
        <dbReference type="ARBA" id="ARBA00023136"/>
    </source>
</evidence>
<dbReference type="GO" id="GO:0030091">
    <property type="term" value="P:protein repair"/>
    <property type="evidence" value="ECO:0007669"/>
    <property type="project" value="UniProtKB-UniRule"/>
</dbReference>
<evidence type="ECO:0000259" key="9">
    <source>
        <dbReference type="Pfam" id="PF01794"/>
    </source>
</evidence>
<evidence type="ECO:0000256" key="3">
    <source>
        <dbReference type="ARBA" id="ARBA00022617"/>
    </source>
</evidence>
<dbReference type="GO" id="GO:0046872">
    <property type="term" value="F:metal ion binding"/>
    <property type="evidence" value="ECO:0007669"/>
    <property type="project" value="UniProtKB-KW"/>
</dbReference>
<evidence type="ECO:0000313" key="10">
    <source>
        <dbReference type="EMBL" id="NYZ69299.1"/>
    </source>
</evidence>
<keyword evidence="5 8" id="KW-1133">Transmembrane helix</keyword>
<feature type="transmembrane region" description="Helical" evidence="8">
    <location>
        <begin position="110"/>
        <end position="128"/>
    </location>
</feature>
<evidence type="ECO:0000256" key="8">
    <source>
        <dbReference type="HAMAP-Rule" id="MF_01207"/>
    </source>
</evidence>
<dbReference type="InterPro" id="IPR013130">
    <property type="entry name" value="Fe3_Rdtase_TM_dom"/>
</dbReference>
<comment type="subunit">
    <text evidence="8">Heterodimer of a catalytic subunit (MsrP) and a heme-binding subunit (MsrQ).</text>
</comment>
<keyword evidence="8" id="KW-0479">Metal-binding</keyword>
<dbReference type="EMBL" id="JACCKB010000073">
    <property type="protein sequence ID" value="NYZ69299.1"/>
    <property type="molecule type" value="Genomic_DNA"/>
</dbReference>
<dbReference type="PANTHER" id="PTHR36964">
    <property type="entry name" value="PROTEIN-METHIONINE-SULFOXIDE REDUCTASE HEME-BINDING SUBUNIT MSRQ"/>
    <property type="match status" value="1"/>
</dbReference>
<proteinExistence type="inferred from homology"/>
<evidence type="ECO:0000256" key="2">
    <source>
        <dbReference type="ARBA" id="ARBA00022448"/>
    </source>
</evidence>
<keyword evidence="8" id="KW-1003">Cell membrane</keyword>
<dbReference type="AlphaFoldDB" id="A0A853I8W8"/>
<dbReference type="GO" id="GO:0016679">
    <property type="term" value="F:oxidoreductase activity, acting on diphenols and related substances as donors"/>
    <property type="evidence" value="ECO:0007669"/>
    <property type="project" value="TreeGrafter"/>
</dbReference>
<dbReference type="GO" id="GO:0020037">
    <property type="term" value="F:heme binding"/>
    <property type="evidence" value="ECO:0007669"/>
    <property type="project" value="UniProtKB-UniRule"/>
</dbReference>
<organism evidence="10 11">
    <name type="scientific">Spartinivicinus marinus</name>
    <dbReference type="NCBI Taxonomy" id="2994442"/>
    <lineage>
        <taxon>Bacteria</taxon>
        <taxon>Pseudomonadati</taxon>
        <taxon>Pseudomonadota</taxon>
        <taxon>Gammaproteobacteria</taxon>
        <taxon>Oceanospirillales</taxon>
        <taxon>Zooshikellaceae</taxon>
        <taxon>Spartinivicinus</taxon>
    </lineage>
</organism>
<sequence>MELIKKLKPIWFLLALSPAVYLVYLIVTDGLGPDPAKTVVEFLGTWALRLLWVTLSLTPLKLITGSGQFIAIRRMMGLYAFFYASLHLAAYLVFMLGLRWSNLWEDILERPYITVGFAAWLVLLPLAVTSTNKMIRRLGKKWKQLHKGVYLAACLVILHFIWLAKSNLLEPIIYLTILILLFALRLIKQTAKTKPVVAND</sequence>
<comment type="caution">
    <text evidence="10">The sequence shown here is derived from an EMBL/GenBank/DDBJ whole genome shotgun (WGS) entry which is preliminary data.</text>
</comment>
<gene>
    <name evidence="8" type="primary">msrQ</name>
    <name evidence="10" type="ORF">H0A36_25090</name>
</gene>
<accession>A0A853I8W8</accession>
<protein>
    <recommendedName>
        <fullName evidence="8">Protein-methionine-sulfoxide reductase heme-binding subunit MsrQ</fullName>
    </recommendedName>
    <alternativeName>
        <fullName evidence="8">Flavocytochrome MsrQ</fullName>
    </alternativeName>
</protein>
<feature type="transmembrane region" description="Helical" evidence="8">
    <location>
        <begin position="148"/>
        <end position="165"/>
    </location>
</feature>
<comment type="function">
    <text evidence="8">Part of the MsrPQ system that repairs oxidized periplasmic proteins containing methionine sulfoxide residues (Met-O), using respiratory chain electrons. Thus protects these proteins from oxidative-stress damage caused by reactive species of oxygen and chlorine generated by the host defense mechanisms. MsrPQ is essential for the maintenance of envelope integrity under bleach stress, rescuing a wide series of structurally unrelated periplasmic proteins from methionine oxidation. MsrQ provides electrons for reduction to the reductase catalytic subunit MsrP, using the quinone pool of the respiratory chain.</text>
</comment>
<comment type="cofactor">
    <cofactor evidence="8">
        <name>FMN</name>
        <dbReference type="ChEBI" id="CHEBI:58210"/>
    </cofactor>
    <text evidence="8">Binds 1 FMN per subunit.</text>
</comment>
<dbReference type="PANTHER" id="PTHR36964:SF1">
    <property type="entry name" value="PROTEIN-METHIONINE-SULFOXIDE REDUCTASE HEME-BINDING SUBUNIT MSRQ"/>
    <property type="match status" value="1"/>
</dbReference>
<name>A0A853I8W8_9GAMM</name>
<dbReference type="GO" id="GO:0009055">
    <property type="term" value="F:electron transfer activity"/>
    <property type="evidence" value="ECO:0007669"/>
    <property type="project" value="UniProtKB-UniRule"/>
</dbReference>
<comment type="subcellular location">
    <subcellularLocation>
        <location evidence="8">Cell membrane</location>
        <topology evidence="8">Multi-pass membrane protein</topology>
    </subcellularLocation>
    <subcellularLocation>
        <location evidence="1">Membrane</location>
        <topology evidence="1">Multi-pass membrane protein</topology>
    </subcellularLocation>
</comment>
<keyword evidence="4 8" id="KW-0812">Transmembrane</keyword>
<feature type="transmembrane region" description="Helical" evidence="8">
    <location>
        <begin position="7"/>
        <end position="26"/>
    </location>
</feature>
<keyword evidence="7 8" id="KW-0472">Membrane</keyword>
<comment type="similarity">
    <text evidence="8">Belongs to the MsrQ family.</text>
</comment>
<feature type="domain" description="Ferric oxidoreductase" evidence="9">
    <location>
        <begin position="43"/>
        <end position="156"/>
    </location>
</feature>
<keyword evidence="11" id="KW-1185">Reference proteome</keyword>
<evidence type="ECO:0000256" key="4">
    <source>
        <dbReference type="ARBA" id="ARBA00022692"/>
    </source>
</evidence>
<dbReference type="GO" id="GO:0010181">
    <property type="term" value="F:FMN binding"/>
    <property type="evidence" value="ECO:0007669"/>
    <property type="project" value="UniProtKB-UniRule"/>
</dbReference>
<evidence type="ECO:0000256" key="1">
    <source>
        <dbReference type="ARBA" id="ARBA00004141"/>
    </source>
</evidence>
<evidence type="ECO:0000313" key="11">
    <source>
        <dbReference type="Proteomes" id="UP000569732"/>
    </source>
</evidence>
<keyword evidence="8" id="KW-0288">FMN</keyword>
<keyword evidence="8" id="KW-0285">Flavoprotein</keyword>
<dbReference type="Pfam" id="PF01794">
    <property type="entry name" value="Ferric_reduct"/>
    <property type="match status" value="1"/>
</dbReference>
<keyword evidence="6 8" id="KW-0408">Iron</keyword>
<dbReference type="HAMAP" id="MF_01207">
    <property type="entry name" value="MsrQ"/>
    <property type="match status" value="1"/>
</dbReference>
<feature type="transmembrane region" description="Helical" evidence="8">
    <location>
        <begin position="46"/>
        <end position="64"/>
    </location>
</feature>
<feature type="transmembrane region" description="Helical" evidence="8">
    <location>
        <begin position="171"/>
        <end position="187"/>
    </location>
</feature>
<keyword evidence="2 8" id="KW-0813">Transport</keyword>